<name>A0A2C9VMS6_MANES</name>
<dbReference type="Pfam" id="PF22936">
    <property type="entry name" value="Pol_BBD"/>
    <property type="match status" value="1"/>
</dbReference>
<dbReference type="EMBL" id="CM004393">
    <property type="protein sequence ID" value="OAY46406.1"/>
    <property type="molecule type" value="Genomic_DNA"/>
</dbReference>
<dbReference type="AlphaFoldDB" id="A0A2C9VMS6"/>
<organism evidence="2">
    <name type="scientific">Manihot esculenta</name>
    <name type="common">Cassava</name>
    <name type="synonym">Jatropha manihot</name>
    <dbReference type="NCBI Taxonomy" id="3983"/>
    <lineage>
        <taxon>Eukaryota</taxon>
        <taxon>Viridiplantae</taxon>
        <taxon>Streptophyta</taxon>
        <taxon>Embryophyta</taxon>
        <taxon>Tracheophyta</taxon>
        <taxon>Spermatophyta</taxon>
        <taxon>Magnoliopsida</taxon>
        <taxon>eudicotyledons</taxon>
        <taxon>Gunneridae</taxon>
        <taxon>Pentapetalae</taxon>
        <taxon>rosids</taxon>
        <taxon>fabids</taxon>
        <taxon>Malpighiales</taxon>
        <taxon>Euphorbiaceae</taxon>
        <taxon>Crotonoideae</taxon>
        <taxon>Manihoteae</taxon>
        <taxon>Manihot</taxon>
    </lineage>
</organism>
<proteinExistence type="predicted"/>
<dbReference type="InterPro" id="IPR054722">
    <property type="entry name" value="PolX-like_BBD"/>
</dbReference>
<accession>A0A2C9VMS6</accession>
<sequence>MGNDHPCKVVGINTIKIRMYDGVIRTLTNIRYVPNMRNNLISLPVLNNLGCKFSSEGGILKVMKGALIVMKANQIGRLYVLQGLTIIGSAAVSSSMSNLNVT</sequence>
<reference evidence="2" key="1">
    <citation type="submission" date="2016-02" db="EMBL/GenBank/DDBJ databases">
        <title>WGS assembly of Manihot esculenta.</title>
        <authorList>
            <person name="Bredeson J.V."/>
            <person name="Prochnik S.E."/>
            <person name="Lyons J.B."/>
            <person name="Schmutz J."/>
            <person name="Grimwood J."/>
            <person name="Vrebalov J."/>
            <person name="Bart R.S."/>
            <person name="Amuge T."/>
            <person name="Ferguson M.E."/>
            <person name="Green R."/>
            <person name="Putnam N."/>
            <person name="Stites J."/>
            <person name="Rounsley S."/>
            <person name="Rokhsar D.S."/>
        </authorList>
    </citation>
    <scope>NUCLEOTIDE SEQUENCE [LARGE SCALE GENOMIC DNA]</scope>
    <source>
        <tissue evidence="2">Leaf</tissue>
    </source>
</reference>
<feature type="domain" description="Retrovirus-related Pol polyprotein from transposon TNT 1-94-like beta-barrel" evidence="1">
    <location>
        <begin position="1"/>
        <end position="51"/>
    </location>
</feature>
<evidence type="ECO:0000259" key="1">
    <source>
        <dbReference type="Pfam" id="PF22936"/>
    </source>
</evidence>
<evidence type="ECO:0000313" key="2">
    <source>
        <dbReference type="EMBL" id="OAY46406.1"/>
    </source>
</evidence>
<gene>
    <name evidence="2" type="ORF">MANES_07G141200</name>
</gene>
<protein>
    <recommendedName>
        <fullName evidence="1">Retrovirus-related Pol polyprotein from transposon TNT 1-94-like beta-barrel domain-containing protein</fullName>
    </recommendedName>
</protein>